<feature type="domain" description="Amidohydrolase-related" evidence="8">
    <location>
        <begin position="73"/>
        <end position="408"/>
    </location>
</feature>
<dbReference type="eggNOG" id="COG1228">
    <property type="taxonomic scope" value="Bacteria"/>
</dbReference>
<dbReference type="NCBIfam" id="TIGR01224">
    <property type="entry name" value="hutI"/>
    <property type="match status" value="1"/>
</dbReference>
<dbReference type="PaxDb" id="584708-Apau_1444"/>
<dbReference type="GO" id="GO:0019556">
    <property type="term" value="P:L-histidine catabolic process to glutamate and formamide"/>
    <property type="evidence" value="ECO:0007669"/>
    <property type="project" value="UniProtKB-UniRule"/>
</dbReference>
<gene>
    <name evidence="7" type="primary">hutI</name>
    <name evidence="9" type="ORF">Apau_1444</name>
</gene>
<comment type="cofactor">
    <cofactor evidence="7">
        <name>Zn(2+)</name>
        <dbReference type="ChEBI" id="CHEBI:29105"/>
    </cofactor>
    <cofactor evidence="7">
        <name>Fe(3+)</name>
        <dbReference type="ChEBI" id="CHEBI:29034"/>
    </cofactor>
    <text evidence="7">Binds 1 zinc or iron ion per subunit.</text>
</comment>
<feature type="binding site" evidence="7">
    <location>
        <position position="329"/>
    </location>
    <ligand>
        <name>N-formimidoyl-L-glutamate</name>
        <dbReference type="ChEBI" id="CHEBI:58928"/>
    </ligand>
</feature>
<dbReference type="OrthoDB" id="9776455at2"/>
<evidence type="ECO:0000256" key="5">
    <source>
        <dbReference type="ARBA" id="ARBA00022833"/>
    </source>
</evidence>
<dbReference type="EMBL" id="CM001022">
    <property type="protein sequence ID" value="EFQ23863.1"/>
    <property type="molecule type" value="Genomic_DNA"/>
</dbReference>
<dbReference type="Gene3D" id="3.20.20.140">
    <property type="entry name" value="Metal-dependent hydrolases"/>
    <property type="match status" value="1"/>
</dbReference>
<feature type="binding site" evidence="7">
    <location>
        <position position="251"/>
    </location>
    <ligand>
        <name>Zn(2+)</name>
        <dbReference type="ChEBI" id="CHEBI:29105"/>
    </ligand>
</feature>
<dbReference type="STRING" id="584708.Apau_1444"/>
<dbReference type="CDD" id="cd01296">
    <property type="entry name" value="Imidazolone-5PH"/>
    <property type="match status" value="1"/>
</dbReference>
<feature type="binding site" evidence="7">
    <location>
        <position position="327"/>
    </location>
    <ligand>
        <name>N-formimidoyl-L-glutamate</name>
        <dbReference type="ChEBI" id="CHEBI:58928"/>
    </ligand>
</feature>
<dbReference type="GO" id="GO:0005506">
    <property type="term" value="F:iron ion binding"/>
    <property type="evidence" value="ECO:0007669"/>
    <property type="project" value="UniProtKB-UniRule"/>
</dbReference>
<dbReference type="SUPFAM" id="SSF51338">
    <property type="entry name" value="Composite domain of metallo-dependent hydrolases"/>
    <property type="match status" value="1"/>
</dbReference>
<proteinExistence type="inferred from homology"/>
<comment type="function">
    <text evidence="7">Catalyzes the hydrolytic cleavage of the carbon-nitrogen bond in imidazolone-5-propanoate to yield N-formimidoyl-L-glutamate. It is the third step in the universal histidine degradation pathway.</text>
</comment>
<feature type="binding site" evidence="7">
    <location>
        <position position="330"/>
    </location>
    <ligand>
        <name>4-imidazolone-5-propanoate</name>
        <dbReference type="ChEBI" id="CHEBI:77893"/>
    </ligand>
</feature>
<keyword evidence="2 7" id="KW-0479">Metal-binding</keyword>
<protein>
    <recommendedName>
        <fullName evidence="1 7">Imidazolonepropionase</fullName>
        <ecNumber evidence="1 7">3.5.2.7</ecNumber>
    </recommendedName>
    <alternativeName>
        <fullName evidence="7">Imidazolone-5-propionate hydrolase</fullName>
    </alternativeName>
</protein>
<feature type="binding site" evidence="7">
    <location>
        <position position="251"/>
    </location>
    <ligand>
        <name>Fe(3+)</name>
        <dbReference type="ChEBI" id="CHEBI:29034"/>
    </ligand>
</feature>
<feature type="binding site" evidence="7">
    <location>
        <position position="325"/>
    </location>
    <ligand>
        <name>Fe(3+)</name>
        <dbReference type="ChEBI" id="CHEBI:29034"/>
    </ligand>
</feature>
<dbReference type="PANTHER" id="PTHR42752:SF1">
    <property type="entry name" value="IMIDAZOLONEPROPIONASE-RELATED"/>
    <property type="match status" value="1"/>
</dbReference>
<keyword evidence="6 7" id="KW-0408">Iron</keyword>
<feature type="binding site" evidence="7">
    <location>
        <position position="186"/>
    </location>
    <ligand>
        <name>4-imidazolone-5-propanoate</name>
        <dbReference type="ChEBI" id="CHEBI:77893"/>
    </ligand>
</feature>
<dbReference type="InterPro" id="IPR005920">
    <property type="entry name" value="HutI"/>
</dbReference>
<dbReference type="InterPro" id="IPR032466">
    <property type="entry name" value="Metal_Hydrolase"/>
</dbReference>
<feature type="binding site" evidence="7">
    <location>
        <position position="153"/>
    </location>
    <ligand>
        <name>N-formimidoyl-L-glutamate</name>
        <dbReference type="ChEBI" id="CHEBI:58928"/>
    </ligand>
</feature>
<dbReference type="GO" id="GO:0019557">
    <property type="term" value="P:L-histidine catabolic process to glutamate and formate"/>
    <property type="evidence" value="ECO:0007669"/>
    <property type="project" value="UniProtKB-UniPathway"/>
</dbReference>
<dbReference type="EC" id="3.5.2.7" evidence="1 7"/>
<dbReference type="UniPathway" id="UPA00379">
    <property type="reaction ID" value="UER00551"/>
</dbReference>
<evidence type="ECO:0000313" key="9">
    <source>
        <dbReference type="EMBL" id="EFQ23863.1"/>
    </source>
</evidence>
<keyword evidence="4 7" id="KW-0369">Histidine metabolism</keyword>
<feature type="binding site" evidence="7">
    <location>
        <position position="90"/>
    </location>
    <ligand>
        <name>4-imidazolone-5-propanoate</name>
        <dbReference type="ChEBI" id="CHEBI:77893"/>
    </ligand>
</feature>
<reference evidence="9 10" key="1">
    <citation type="journal article" date="2010" name="Stand. Genomic Sci.">
        <title>Non-contiguous finished genome sequence of Aminomonas paucivorans type strain (GLU-3).</title>
        <authorList>
            <person name="Pitluck S."/>
            <person name="Yasawong M."/>
            <person name="Held B."/>
            <person name="Lapidus A."/>
            <person name="Nolan M."/>
            <person name="Copeland A."/>
            <person name="Lucas S."/>
            <person name="Del Rio T.G."/>
            <person name="Tice H."/>
            <person name="Cheng J.F."/>
            <person name="Chertkov O."/>
            <person name="Goodwin L."/>
            <person name="Tapia R."/>
            <person name="Han C."/>
            <person name="Liolios K."/>
            <person name="Ivanova N."/>
            <person name="Mavromatis K."/>
            <person name="Ovchinnikova G."/>
            <person name="Pati A."/>
            <person name="Chen A."/>
            <person name="Palaniappan K."/>
            <person name="Land M."/>
            <person name="Hauser L."/>
            <person name="Chang Y.J."/>
            <person name="Jeffries C.D."/>
            <person name="Pukall R."/>
            <person name="Spring S."/>
            <person name="Rohde M."/>
            <person name="Sikorski J."/>
            <person name="Goker M."/>
            <person name="Woyke T."/>
            <person name="Bristow J."/>
            <person name="Eisen J.A."/>
            <person name="Markowitz V."/>
            <person name="Hugenholtz P."/>
            <person name="Kyrpides N.C."/>
            <person name="Klenk H.P."/>
        </authorList>
    </citation>
    <scope>NUCLEOTIDE SEQUENCE [LARGE SCALE GENOMIC DNA]</scope>
    <source>
        <strain evidence="9 10">DSM 12260</strain>
    </source>
</reference>
<evidence type="ECO:0000256" key="2">
    <source>
        <dbReference type="ARBA" id="ARBA00022723"/>
    </source>
</evidence>
<name>E3D0P2_9BACT</name>
<keyword evidence="10" id="KW-1185">Reference proteome</keyword>
<dbReference type="Proteomes" id="UP000005096">
    <property type="component" value="Chromosome"/>
</dbReference>
<feature type="binding site" evidence="7">
    <location>
        <position position="81"/>
    </location>
    <ligand>
        <name>Zn(2+)</name>
        <dbReference type="ChEBI" id="CHEBI:29105"/>
    </ligand>
</feature>
<evidence type="ECO:0000256" key="4">
    <source>
        <dbReference type="ARBA" id="ARBA00022808"/>
    </source>
</evidence>
<organism evidence="9 10">
    <name type="scientific">Aminomonas paucivorans DSM 12260</name>
    <dbReference type="NCBI Taxonomy" id="584708"/>
    <lineage>
        <taxon>Bacteria</taxon>
        <taxon>Thermotogati</taxon>
        <taxon>Synergistota</taxon>
        <taxon>Synergistia</taxon>
        <taxon>Synergistales</taxon>
        <taxon>Synergistaceae</taxon>
        <taxon>Aminomonas</taxon>
    </lineage>
</organism>
<dbReference type="FunFam" id="3.20.20.140:FF:000007">
    <property type="entry name" value="Imidazolonepropionase"/>
    <property type="match status" value="1"/>
</dbReference>
<comment type="similarity">
    <text evidence="7">Belongs to the metallo-dependent hydrolases superfamily. HutI family.</text>
</comment>
<dbReference type="GO" id="GO:0050480">
    <property type="term" value="F:imidazolonepropionase activity"/>
    <property type="evidence" value="ECO:0007669"/>
    <property type="project" value="UniProtKB-UniRule"/>
</dbReference>
<evidence type="ECO:0000256" key="7">
    <source>
        <dbReference type="HAMAP-Rule" id="MF_00372"/>
    </source>
</evidence>
<accession>E3D0P2</accession>
<comment type="subcellular location">
    <subcellularLocation>
        <location evidence="7">Cytoplasm</location>
    </subcellularLocation>
</comment>
<dbReference type="Gene3D" id="2.30.40.10">
    <property type="entry name" value="Urease, subunit C, domain 1"/>
    <property type="match status" value="1"/>
</dbReference>
<dbReference type="GO" id="GO:0005737">
    <property type="term" value="C:cytoplasm"/>
    <property type="evidence" value="ECO:0007669"/>
    <property type="project" value="UniProtKB-SubCell"/>
</dbReference>
<feature type="binding site" evidence="7">
    <location>
        <position position="254"/>
    </location>
    <ligand>
        <name>4-imidazolone-5-propanoate</name>
        <dbReference type="ChEBI" id="CHEBI:77893"/>
    </ligand>
</feature>
<dbReference type="PANTHER" id="PTHR42752">
    <property type="entry name" value="IMIDAZOLONEPROPIONASE"/>
    <property type="match status" value="1"/>
</dbReference>
<keyword evidence="7" id="KW-0963">Cytoplasm</keyword>
<evidence type="ECO:0000256" key="3">
    <source>
        <dbReference type="ARBA" id="ARBA00022801"/>
    </source>
</evidence>
<feature type="binding site" evidence="7">
    <location>
        <position position="83"/>
    </location>
    <ligand>
        <name>Zn(2+)</name>
        <dbReference type="ChEBI" id="CHEBI:29105"/>
    </ligand>
</feature>
<dbReference type="AlphaFoldDB" id="E3D0P2"/>
<dbReference type="RefSeq" id="WP_006301067.1">
    <property type="nucleotide sequence ID" value="NZ_CM001022.1"/>
</dbReference>
<feature type="binding site" evidence="7">
    <location>
        <position position="153"/>
    </location>
    <ligand>
        <name>4-imidazolone-5-propanoate</name>
        <dbReference type="ChEBI" id="CHEBI:77893"/>
    </ligand>
</feature>
<dbReference type="HOGENOM" id="CLU_041647_0_1_0"/>
<feature type="binding site" evidence="7">
    <location>
        <position position="325"/>
    </location>
    <ligand>
        <name>Zn(2+)</name>
        <dbReference type="ChEBI" id="CHEBI:29105"/>
    </ligand>
</feature>
<evidence type="ECO:0000259" key="8">
    <source>
        <dbReference type="Pfam" id="PF01979"/>
    </source>
</evidence>
<dbReference type="HAMAP" id="MF_00372">
    <property type="entry name" value="HutI"/>
    <property type="match status" value="1"/>
</dbReference>
<dbReference type="GO" id="GO:0008270">
    <property type="term" value="F:zinc ion binding"/>
    <property type="evidence" value="ECO:0007669"/>
    <property type="project" value="UniProtKB-UniRule"/>
</dbReference>
<dbReference type="InterPro" id="IPR006680">
    <property type="entry name" value="Amidohydro-rel"/>
</dbReference>
<comment type="pathway">
    <text evidence="7">Amino-acid degradation; L-histidine degradation into L-glutamate; N-formimidoyl-L-glutamate from L-histidine: step 3/3.</text>
</comment>
<dbReference type="SUPFAM" id="SSF51556">
    <property type="entry name" value="Metallo-dependent hydrolases"/>
    <property type="match status" value="1"/>
</dbReference>
<feature type="binding site" evidence="7">
    <location>
        <position position="81"/>
    </location>
    <ligand>
        <name>Fe(3+)</name>
        <dbReference type="ChEBI" id="CHEBI:29034"/>
    </ligand>
</feature>
<evidence type="ECO:0000313" key="10">
    <source>
        <dbReference type="Proteomes" id="UP000005096"/>
    </source>
</evidence>
<dbReference type="Pfam" id="PF01979">
    <property type="entry name" value="Amidohydro_1"/>
    <property type="match status" value="1"/>
</dbReference>
<feature type="binding site" evidence="7">
    <location>
        <position position="83"/>
    </location>
    <ligand>
        <name>Fe(3+)</name>
        <dbReference type="ChEBI" id="CHEBI:29034"/>
    </ligand>
</feature>
<evidence type="ECO:0000256" key="1">
    <source>
        <dbReference type="ARBA" id="ARBA00012864"/>
    </source>
</evidence>
<keyword evidence="5 7" id="KW-0862">Zinc</keyword>
<dbReference type="InterPro" id="IPR011059">
    <property type="entry name" value="Metal-dep_hydrolase_composite"/>
</dbReference>
<keyword evidence="3 7" id="KW-0378">Hydrolase</keyword>
<evidence type="ECO:0000256" key="6">
    <source>
        <dbReference type="ARBA" id="ARBA00023004"/>
    </source>
</evidence>
<comment type="catalytic activity">
    <reaction evidence="7">
        <text>4-imidazolone-5-propanoate + H2O = N-formimidoyl-L-glutamate</text>
        <dbReference type="Rhea" id="RHEA:23660"/>
        <dbReference type="ChEBI" id="CHEBI:15377"/>
        <dbReference type="ChEBI" id="CHEBI:58928"/>
        <dbReference type="ChEBI" id="CHEBI:77893"/>
        <dbReference type="EC" id="3.5.2.7"/>
    </reaction>
</comment>
<sequence>MTTKLFRNARIVTPQDPGAPLRGADQGKVREIEGGALLCRHGLVDRVGEEAEVREAAKGTEIHEEVDLGGRCVIPGFVDPHTHLCFAARREEEFRLRLEGTPYLEILRRGGGILSSVRSVRSASDEELFETTLGNAMSALEHGTTTVEVKSGYGLDTETELRMLRVIDRLRRETPLDVAATFMGGHAVAEDYRDRPDQFVDLLCGEMIPAVAEQGIARFCDVFCEEGVFSVDQSRRILLAARAAGLELKIHADEVHDLGGAGLAAELGTVSAEHLLAASEPNLEAMAEAGVIAALLPATAYSLRKPYAPGRRMVELGVPVALATDCNPGSCFCESMPFVFGLGVMHMGFSLEEALVASTLNAAYAIGLGHRVGSLDPGKSADFLVLDGSTPAILAYHAGVNPVAEVYKRAEWVA</sequence>